<evidence type="ECO:0000313" key="4">
    <source>
        <dbReference type="Proteomes" id="UP001177023"/>
    </source>
</evidence>
<proteinExistence type="predicted"/>
<dbReference type="SUPFAM" id="SSF52768">
    <property type="entry name" value="Arginase/deacetylase"/>
    <property type="match status" value="1"/>
</dbReference>
<sequence>MRLPFGYAYDERMLEHVCNYDPTMAERPERMKIIHERLEKERLLRNIYWVQSREAVEDELLLNHPIEIIREMNALDTDEACENFCKSHEILWMNPKSEQAARIAVGNCIEMLKAHHDKRVGNGFAVVRPPGHHAYGKSPMGYCVYNNVAITAKYAVEKLGYKRVSIIDFDYHPANGTYYSVKDDPRIMLVSFHSYHRGLFWPYSRDFDYNTKDNSMFFPLNCNMNTESDYLAAFNHVIMPVLKEWDTDLVLVSAGFDAGYYDIMLTLGQAIKAHGYGHIARLLDAAFPDRVLGILEGGYFSECYSESAYQFTRGLQGLEIPEVTHDARVNGSMAEVIWNNIVHHSPRWKSLQAWQDKLQGQQKSLGLEPYTPDNQLYLGHEVKELWNKVVSSGLCRTREWFPEMTPESVDLCTSKINEVKQNYKYAQAITQPSEEQLLKQLVWDQKAMLECHTKSLPSLEFWTDQYQAFKDGRLDHMMVCDWDLIRKSGIKLF</sequence>
<protein>
    <recommendedName>
        <fullName evidence="2">Histone deacetylase domain-containing protein</fullName>
    </recommendedName>
</protein>
<dbReference type="InterPro" id="IPR023801">
    <property type="entry name" value="His_deacetylse_dom"/>
</dbReference>
<accession>A0AA36FYC7</accession>
<dbReference type="PANTHER" id="PTHR10625">
    <property type="entry name" value="HISTONE DEACETYLASE HDAC1-RELATED"/>
    <property type="match status" value="1"/>
</dbReference>
<evidence type="ECO:0000313" key="3">
    <source>
        <dbReference type="EMBL" id="CAJ0572743.1"/>
    </source>
</evidence>
<organism evidence="3 4">
    <name type="scientific">Mesorhabditis spiculigera</name>
    <dbReference type="NCBI Taxonomy" id="96644"/>
    <lineage>
        <taxon>Eukaryota</taxon>
        <taxon>Metazoa</taxon>
        <taxon>Ecdysozoa</taxon>
        <taxon>Nematoda</taxon>
        <taxon>Chromadorea</taxon>
        <taxon>Rhabditida</taxon>
        <taxon>Rhabditina</taxon>
        <taxon>Rhabditomorpha</taxon>
        <taxon>Rhabditoidea</taxon>
        <taxon>Rhabditidae</taxon>
        <taxon>Mesorhabditinae</taxon>
        <taxon>Mesorhabditis</taxon>
    </lineage>
</organism>
<comment type="catalytic activity">
    <reaction evidence="1">
        <text>N(6)-acetyl-L-lysyl-[histone] + H2O = L-lysyl-[histone] + acetate</text>
        <dbReference type="Rhea" id="RHEA:58196"/>
        <dbReference type="Rhea" id="RHEA-COMP:9845"/>
        <dbReference type="Rhea" id="RHEA-COMP:11338"/>
        <dbReference type="ChEBI" id="CHEBI:15377"/>
        <dbReference type="ChEBI" id="CHEBI:29969"/>
        <dbReference type="ChEBI" id="CHEBI:30089"/>
        <dbReference type="ChEBI" id="CHEBI:61930"/>
        <dbReference type="EC" id="3.5.1.98"/>
    </reaction>
</comment>
<dbReference type="AlphaFoldDB" id="A0AA36FYC7"/>
<comment type="caution">
    <text evidence="3">The sequence shown here is derived from an EMBL/GenBank/DDBJ whole genome shotgun (WGS) entry which is preliminary data.</text>
</comment>
<dbReference type="Proteomes" id="UP001177023">
    <property type="component" value="Unassembled WGS sequence"/>
</dbReference>
<evidence type="ECO:0000259" key="2">
    <source>
        <dbReference type="Pfam" id="PF00850"/>
    </source>
</evidence>
<dbReference type="Pfam" id="PF00850">
    <property type="entry name" value="Hist_deacetyl"/>
    <property type="match status" value="1"/>
</dbReference>
<dbReference type="PANTHER" id="PTHR10625:SF1">
    <property type="entry name" value="HISTONE DEACETYLASE DOMAIN-CONTAINING PROTEIN"/>
    <property type="match status" value="1"/>
</dbReference>
<dbReference type="EMBL" id="CATQJA010002606">
    <property type="protein sequence ID" value="CAJ0572743.1"/>
    <property type="molecule type" value="Genomic_DNA"/>
</dbReference>
<reference evidence="3" key="1">
    <citation type="submission" date="2023-06" db="EMBL/GenBank/DDBJ databases">
        <authorList>
            <person name="Delattre M."/>
        </authorList>
    </citation>
    <scope>NUCLEOTIDE SEQUENCE</scope>
    <source>
        <strain evidence="3">AF72</strain>
    </source>
</reference>
<dbReference type="Gene3D" id="3.40.800.20">
    <property type="entry name" value="Histone deacetylase domain"/>
    <property type="match status" value="1"/>
</dbReference>
<dbReference type="PRINTS" id="PR01270">
    <property type="entry name" value="HDASUPER"/>
</dbReference>
<dbReference type="InterPro" id="IPR037138">
    <property type="entry name" value="His_deacetylse_dom_sf"/>
</dbReference>
<name>A0AA36FYC7_9BILA</name>
<feature type="non-terminal residue" evidence="3">
    <location>
        <position position="1"/>
    </location>
</feature>
<gene>
    <name evidence="3" type="ORF">MSPICULIGERA_LOCUS11123</name>
</gene>
<dbReference type="GO" id="GO:0040029">
    <property type="term" value="P:epigenetic regulation of gene expression"/>
    <property type="evidence" value="ECO:0007669"/>
    <property type="project" value="TreeGrafter"/>
</dbReference>
<feature type="domain" description="Histone deacetylase" evidence="2">
    <location>
        <begin position="26"/>
        <end position="314"/>
    </location>
</feature>
<dbReference type="InterPro" id="IPR023696">
    <property type="entry name" value="Ureohydrolase_dom_sf"/>
</dbReference>
<dbReference type="InterPro" id="IPR000286">
    <property type="entry name" value="HDACs"/>
</dbReference>
<dbReference type="GO" id="GO:0000118">
    <property type="term" value="C:histone deacetylase complex"/>
    <property type="evidence" value="ECO:0007669"/>
    <property type="project" value="TreeGrafter"/>
</dbReference>
<evidence type="ECO:0000256" key="1">
    <source>
        <dbReference type="ARBA" id="ARBA00048287"/>
    </source>
</evidence>
<keyword evidence="4" id="KW-1185">Reference proteome</keyword>
<dbReference type="GO" id="GO:0141221">
    <property type="term" value="F:histone deacetylase activity, hydrolytic mechanism"/>
    <property type="evidence" value="ECO:0007669"/>
    <property type="project" value="UniProtKB-EC"/>
</dbReference>